<feature type="region of interest" description="Disordered" evidence="1">
    <location>
        <begin position="1"/>
        <end position="36"/>
    </location>
</feature>
<proteinExistence type="predicted"/>
<organism evidence="2 3">
    <name type="scientific">Polyporus arcularius HHB13444</name>
    <dbReference type="NCBI Taxonomy" id="1314778"/>
    <lineage>
        <taxon>Eukaryota</taxon>
        <taxon>Fungi</taxon>
        <taxon>Dikarya</taxon>
        <taxon>Basidiomycota</taxon>
        <taxon>Agaricomycotina</taxon>
        <taxon>Agaricomycetes</taxon>
        <taxon>Polyporales</taxon>
        <taxon>Polyporaceae</taxon>
        <taxon>Polyporus</taxon>
    </lineage>
</organism>
<sequence>MPHKRAKRSVREQKRKESGSDIAPGLKKAIENEDIPKSVSRVLNAAKVRQEWAEKKRKGFEDDGAGPSRKRRKQSGTGDGDTAGAKQTQLRIMPGESMAHFNRRVEESMRHTVKEAMQSSSARMRQVRKEELAASEKEKKKRAAEAEERTKGRKRIRAGDELDSDDDPSPRKAKAKEAGPKDFEKISTSAPKRLNDIVQAPPNIKQLPRKAKKLAAQGGSQKDAGGQSLSDGVRSMAQKAMLEEERERAIRLYREMKKGRAAG</sequence>
<feature type="compositionally biased region" description="Basic and acidic residues" evidence="1">
    <location>
        <begin position="9"/>
        <end position="19"/>
    </location>
</feature>
<evidence type="ECO:0000256" key="1">
    <source>
        <dbReference type="SAM" id="MobiDB-lite"/>
    </source>
</evidence>
<dbReference type="PANTHER" id="PTHR21838">
    <property type="entry name" value="COILED-COIL DOMAIN-CONTAINING PROTEIN 137"/>
    <property type="match status" value="1"/>
</dbReference>
<dbReference type="Proteomes" id="UP000308197">
    <property type="component" value="Unassembled WGS sequence"/>
</dbReference>
<evidence type="ECO:0000313" key="2">
    <source>
        <dbReference type="EMBL" id="TFK82943.1"/>
    </source>
</evidence>
<dbReference type="EMBL" id="ML211435">
    <property type="protein sequence ID" value="TFK82943.1"/>
    <property type="molecule type" value="Genomic_DNA"/>
</dbReference>
<dbReference type="GO" id="GO:0005634">
    <property type="term" value="C:nucleus"/>
    <property type="evidence" value="ECO:0007669"/>
    <property type="project" value="TreeGrafter"/>
</dbReference>
<accession>A0A5C3PAT6</accession>
<dbReference type="PANTHER" id="PTHR21838:SF2">
    <property type="entry name" value="COILED-COIL DOMAIN-CONTAINING PROTEIN 137"/>
    <property type="match status" value="1"/>
</dbReference>
<reference evidence="2 3" key="1">
    <citation type="journal article" date="2019" name="Nat. Ecol. Evol.">
        <title>Megaphylogeny resolves global patterns of mushroom evolution.</title>
        <authorList>
            <person name="Varga T."/>
            <person name="Krizsan K."/>
            <person name="Foldi C."/>
            <person name="Dima B."/>
            <person name="Sanchez-Garcia M."/>
            <person name="Sanchez-Ramirez S."/>
            <person name="Szollosi G.J."/>
            <person name="Szarkandi J.G."/>
            <person name="Papp V."/>
            <person name="Albert L."/>
            <person name="Andreopoulos W."/>
            <person name="Angelini C."/>
            <person name="Antonin V."/>
            <person name="Barry K.W."/>
            <person name="Bougher N.L."/>
            <person name="Buchanan P."/>
            <person name="Buyck B."/>
            <person name="Bense V."/>
            <person name="Catcheside P."/>
            <person name="Chovatia M."/>
            <person name="Cooper J."/>
            <person name="Damon W."/>
            <person name="Desjardin D."/>
            <person name="Finy P."/>
            <person name="Geml J."/>
            <person name="Haridas S."/>
            <person name="Hughes K."/>
            <person name="Justo A."/>
            <person name="Karasinski D."/>
            <person name="Kautmanova I."/>
            <person name="Kiss B."/>
            <person name="Kocsube S."/>
            <person name="Kotiranta H."/>
            <person name="LaButti K.M."/>
            <person name="Lechner B.E."/>
            <person name="Liimatainen K."/>
            <person name="Lipzen A."/>
            <person name="Lukacs Z."/>
            <person name="Mihaltcheva S."/>
            <person name="Morgado L.N."/>
            <person name="Niskanen T."/>
            <person name="Noordeloos M.E."/>
            <person name="Ohm R.A."/>
            <person name="Ortiz-Santana B."/>
            <person name="Ovrebo C."/>
            <person name="Racz N."/>
            <person name="Riley R."/>
            <person name="Savchenko A."/>
            <person name="Shiryaev A."/>
            <person name="Soop K."/>
            <person name="Spirin V."/>
            <person name="Szebenyi C."/>
            <person name="Tomsovsky M."/>
            <person name="Tulloss R.E."/>
            <person name="Uehling J."/>
            <person name="Grigoriev I.V."/>
            <person name="Vagvolgyi C."/>
            <person name="Papp T."/>
            <person name="Martin F.M."/>
            <person name="Miettinen O."/>
            <person name="Hibbett D.S."/>
            <person name="Nagy L.G."/>
        </authorList>
    </citation>
    <scope>NUCLEOTIDE SEQUENCE [LARGE SCALE GENOMIC DNA]</scope>
    <source>
        <strain evidence="2 3">HHB13444</strain>
    </source>
</reference>
<feature type="compositionally biased region" description="Basic and acidic residues" evidence="1">
    <location>
        <begin position="175"/>
        <end position="185"/>
    </location>
</feature>
<feature type="compositionally biased region" description="Basic and acidic residues" evidence="1">
    <location>
        <begin position="103"/>
        <end position="114"/>
    </location>
</feature>
<gene>
    <name evidence="2" type="ORF">K466DRAFT_647822</name>
</gene>
<dbReference type="STRING" id="1314778.A0A5C3PAT6"/>
<protein>
    <submittedName>
        <fullName evidence="2">Uncharacterized protein</fullName>
    </submittedName>
</protein>
<evidence type="ECO:0000313" key="3">
    <source>
        <dbReference type="Proteomes" id="UP000308197"/>
    </source>
</evidence>
<name>A0A5C3PAT6_9APHY</name>
<keyword evidence="3" id="KW-1185">Reference proteome</keyword>
<dbReference type="InterPro" id="IPR026680">
    <property type="entry name" value="CCDC137"/>
</dbReference>
<feature type="compositionally biased region" description="Basic and acidic residues" evidence="1">
    <location>
        <begin position="127"/>
        <end position="150"/>
    </location>
</feature>
<dbReference type="AlphaFoldDB" id="A0A5C3PAT6"/>
<feature type="region of interest" description="Disordered" evidence="1">
    <location>
        <begin position="51"/>
        <end position="242"/>
    </location>
</feature>
<dbReference type="InParanoid" id="A0A5C3PAT6"/>